<organism evidence="13 14">
    <name type="scientific">Megaselia scalaris</name>
    <name type="common">Humpbacked fly</name>
    <name type="synonym">Phora scalaris</name>
    <dbReference type="NCBI Taxonomy" id="36166"/>
    <lineage>
        <taxon>Eukaryota</taxon>
        <taxon>Metazoa</taxon>
        <taxon>Ecdysozoa</taxon>
        <taxon>Arthropoda</taxon>
        <taxon>Hexapoda</taxon>
        <taxon>Insecta</taxon>
        <taxon>Pterygota</taxon>
        <taxon>Neoptera</taxon>
        <taxon>Endopterygota</taxon>
        <taxon>Diptera</taxon>
        <taxon>Brachycera</taxon>
        <taxon>Muscomorpha</taxon>
        <taxon>Platypezoidea</taxon>
        <taxon>Phoridae</taxon>
        <taxon>Megaseliini</taxon>
        <taxon>Megaselia</taxon>
    </lineage>
</organism>
<comment type="caution">
    <text evidence="12">Lacks conserved residue(s) required for the propagation of feature annotation.</text>
</comment>
<dbReference type="AlphaFoldDB" id="T1GUU3"/>
<dbReference type="EMBL" id="CAQQ02023155">
    <property type="status" value="NOT_ANNOTATED_CDS"/>
    <property type="molecule type" value="Genomic_DNA"/>
</dbReference>
<keyword evidence="9 12" id="KW-0406">Ion transport</keyword>
<accession>T1GUU3</accession>
<keyword evidence="7" id="KW-0965">Cell junction</keyword>
<dbReference type="HOGENOM" id="CLU_076439_0_0_1"/>
<dbReference type="GO" id="GO:0034220">
    <property type="term" value="P:monoatomic ion transmembrane transport"/>
    <property type="evidence" value="ECO:0007669"/>
    <property type="project" value="UniProtKB-KW"/>
</dbReference>
<evidence type="ECO:0000256" key="9">
    <source>
        <dbReference type="ARBA" id="ARBA00023065"/>
    </source>
</evidence>
<evidence type="ECO:0000256" key="1">
    <source>
        <dbReference type="ARBA" id="ARBA00004610"/>
    </source>
</evidence>
<keyword evidence="14" id="KW-1185">Reference proteome</keyword>
<sequence>MSYTFCSTSCIIPIDVLKEQREIIVRYLSGYNKYIHWNYSARYLFCTILNTILCLFNIWAMDVFFTNFWSNYFSAVTKIGTNEWQYWNAITSKVFPKVAKCDINYYGSSGTKQKFDTLCILPLNILNEKIFAFLYVWFIFLTLFSILNCAFYICTIFCERLRFHLLYCHARESGQHVILKVVKSLEYGDWFILYKLSSNINQELFVGVLHDLYNQIKNPNFNV</sequence>
<dbReference type="EMBL" id="CAQQ02023154">
    <property type="status" value="NOT_ANNOTATED_CDS"/>
    <property type="molecule type" value="Genomic_DNA"/>
</dbReference>
<gene>
    <name evidence="12" type="primary">inx</name>
</gene>
<dbReference type="EnsemblMetazoa" id="MESCA007514-RA">
    <property type="protein sequence ID" value="MESCA007514-PA"/>
    <property type="gene ID" value="MESCA007514"/>
</dbReference>
<reference evidence="14" key="1">
    <citation type="submission" date="2013-02" db="EMBL/GenBank/DDBJ databases">
        <authorList>
            <person name="Hughes D."/>
        </authorList>
    </citation>
    <scope>NUCLEOTIDE SEQUENCE</scope>
    <source>
        <strain>Durham</strain>
        <strain evidence="14">NC isolate 2 -- Noor lab</strain>
    </source>
</reference>
<dbReference type="GO" id="GO:0005921">
    <property type="term" value="C:gap junction"/>
    <property type="evidence" value="ECO:0007669"/>
    <property type="project" value="UniProtKB-SubCell"/>
</dbReference>
<comment type="function">
    <text evidence="12">Structural component of the gap junctions.</text>
</comment>
<dbReference type="Pfam" id="PF00876">
    <property type="entry name" value="Innexin"/>
    <property type="match status" value="1"/>
</dbReference>
<keyword evidence="11 12" id="KW-0407">Ion channel</keyword>
<keyword evidence="6" id="KW-0303">Gap junction</keyword>
<keyword evidence="3 12" id="KW-0813">Transport</keyword>
<dbReference type="OMA" id="YCHARES"/>
<comment type="similarity">
    <text evidence="12">Belongs to the pannexin family.</text>
</comment>
<dbReference type="GO" id="GO:0007602">
    <property type="term" value="P:phototransduction"/>
    <property type="evidence" value="ECO:0007669"/>
    <property type="project" value="TreeGrafter"/>
</dbReference>
<dbReference type="GO" id="GO:0005243">
    <property type="term" value="F:gap junction channel activity"/>
    <property type="evidence" value="ECO:0007669"/>
    <property type="project" value="TreeGrafter"/>
</dbReference>
<dbReference type="GO" id="GO:0005886">
    <property type="term" value="C:plasma membrane"/>
    <property type="evidence" value="ECO:0007669"/>
    <property type="project" value="UniProtKB-SubCell"/>
</dbReference>
<keyword evidence="5 12" id="KW-0812">Transmembrane</keyword>
<name>T1GUU3_MEGSC</name>
<dbReference type="PROSITE" id="PS51013">
    <property type="entry name" value="PANNEXIN"/>
    <property type="match status" value="1"/>
</dbReference>
<reference evidence="13" key="2">
    <citation type="submission" date="2015-06" db="UniProtKB">
        <authorList>
            <consortium name="EnsemblMetazoa"/>
        </authorList>
    </citation>
    <scope>IDENTIFICATION</scope>
</reference>
<proteinExistence type="inferred from homology"/>
<dbReference type="PANTHER" id="PTHR11893:SF43">
    <property type="entry name" value="INNEXIN INX4-RELATED"/>
    <property type="match status" value="1"/>
</dbReference>
<evidence type="ECO:0000313" key="13">
    <source>
        <dbReference type="EnsemblMetazoa" id="MESCA007514-PA"/>
    </source>
</evidence>
<feature type="transmembrane region" description="Helical" evidence="12">
    <location>
        <begin position="130"/>
        <end position="154"/>
    </location>
</feature>
<dbReference type="Proteomes" id="UP000015102">
    <property type="component" value="Unassembled WGS sequence"/>
</dbReference>
<dbReference type="STRING" id="36166.T1GUU3"/>
<keyword evidence="10 12" id="KW-0472">Membrane</keyword>
<evidence type="ECO:0000256" key="5">
    <source>
        <dbReference type="ARBA" id="ARBA00022692"/>
    </source>
</evidence>
<evidence type="ECO:0000256" key="7">
    <source>
        <dbReference type="ARBA" id="ARBA00022949"/>
    </source>
</evidence>
<evidence type="ECO:0000256" key="2">
    <source>
        <dbReference type="ARBA" id="ARBA00004651"/>
    </source>
</evidence>
<evidence type="ECO:0000256" key="8">
    <source>
        <dbReference type="ARBA" id="ARBA00022989"/>
    </source>
</evidence>
<keyword evidence="8 12" id="KW-1133">Transmembrane helix</keyword>
<evidence type="ECO:0000256" key="11">
    <source>
        <dbReference type="ARBA" id="ARBA00023303"/>
    </source>
</evidence>
<evidence type="ECO:0000256" key="12">
    <source>
        <dbReference type="RuleBase" id="RU010713"/>
    </source>
</evidence>
<feature type="transmembrane region" description="Helical" evidence="12">
    <location>
        <begin position="43"/>
        <end position="61"/>
    </location>
</feature>
<evidence type="ECO:0000256" key="4">
    <source>
        <dbReference type="ARBA" id="ARBA00022475"/>
    </source>
</evidence>
<protein>
    <recommendedName>
        <fullName evidence="12">Innexin</fullName>
    </recommendedName>
</protein>
<evidence type="ECO:0000313" key="14">
    <source>
        <dbReference type="Proteomes" id="UP000015102"/>
    </source>
</evidence>
<dbReference type="InterPro" id="IPR000990">
    <property type="entry name" value="Innexin"/>
</dbReference>
<keyword evidence="4" id="KW-1003">Cell membrane</keyword>
<dbReference type="PANTHER" id="PTHR11893">
    <property type="entry name" value="INNEXIN"/>
    <property type="match status" value="1"/>
</dbReference>
<evidence type="ECO:0000256" key="3">
    <source>
        <dbReference type="ARBA" id="ARBA00022448"/>
    </source>
</evidence>
<comment type="subcellular location">
    <subcellularLocation>
        <location evidence="1">Cell junction</location>
        <location evidence="1">Gap junction</location>
    </subcellularLocation>
    <subcellularLocation>
        <location evidence="2 12">Cell membrane</location>
        <topology evidence="2 12">Multi-pass membrane protein</topology>
    </subcellularLocation>
</comment>
<evidence type="ECO:0000256" key="6">
    <source>
        <dbReference type="ARBA" id="ARBA00022868"/>
    </source>
</evidence>
<evidence type="ECO:0000256" key="10">
    <source>
        <dbReference type="ARBA" id="ARBA00023136"/>
    </source>
</evidence>